<evidence type="ECO:0000313" key="1">
    <source>
        <dbReference type="EMBL" id="KIJ93828.1"/>
    </source>
</evidence>
<accession>A0A0C9WY21</accession>
<dbReference type="Proteomes" id="UP000054477">
    <property type="component" value="Unassembled WGS sequence"/>
</dbReference>
<proteinExistence type="predicted"/>
<dbReference type="HOGENOM" id="CLU_1699703_0_0_1"/>
<dbReference type="EMBL" id="KN838821">
    <property type="protein sequence ID" value="KIJ93828.1"/>
    <property type="molecule type" value="Genomic_DNA"/>
</dbReference>
<dbReference type="OrthoDB" id="3111998at2759"/>
<sequence>MPTNSGLIFYLLPRCWLSFLSPKIRLSEPFEAWTIVWMSEIRRFLGLRECSPLLFSIVLFQIFGDSSVSGSALVALGHIALLEGVCWNIGKLCEHAQCARSSDSRYILHLDCFPGYFSIIPFYFVVYSIYTRPCNVVTYPFASVPPQRQPEIYSL</sequence>
<gene>
    <name evidence="1" type="ORF">K443DRAFT_643422</name>
</gene>
<dbReference type="AlphaFoldDB" id="A0A0C9WY21"/>
<name>A0A0C9WY21_9AGAR</name>
<reference evidence="2" key="2">
    <citation type="submission" date="2015-01" db="EMBL/GenBank/DDBJ databases">
        <title>Evolutionary Origins and Diversification of the Mycorrhizal Mutualists.</title>
        <authorList>
            <consortium name="DOE Joint Genome Institute"/>
            <consortium name="Mycorrhizal Genomics Consortium"/>
            <person name="Kohler A."/>
            <person name="Kuo A."/>
            <person name="Nagy L.G."/>
            <person name="Floudas D."/>
            <person name="Copeland A."/>
            <person name="Barry K.W."/>
            <person name="Cichocki N."/>
            <person name="Veneault-Fourrey C."/>
            <person name="LaButti K."/>
            <person name="Lindquist E.A."/>
            <person name="Lipzen A."/>
            <person name="Lundell T."/>
            <person name="Morin E."/>
            <person name="Murat C."/>
            <person name="Riley R."/>
            <person name="Ohm R."/>
            <person name="Sun H."/>
            <person name="Tunlid A."/>
            <person name="Henrissat B."/>
            <person name="Grigoriev I.V."/>
            <person name="Hibbett D.S."/>
            <person name="Martin F."/>
        </authorList>
    </citation>
    <scope>NUCLEOTIDE SEQUENCE [LARGE SCALE GENOMIC DNA]</scope>
    <source>
        <strain evidence="2">LaAM-08-1</strain>
    </source>
</reference>
<feature type="non-terminal residue" evidence="1">
    <location>
        <position position="155"/>
    </location>
</feature>
<evidence type="ECO:0000313" key="2">
    <source>
        <dbReference type="Proteomes" id="UP000054477"/>
    </source>
</evidence>
<reference evidence="1 2" key="1">
    <citation type="submission" date="2014-04" db="EMBL/GenBank/DDBJ databases">
        <authorList>
            <consortium name="DOE Joint Genome Institute"/>
            <person name="Kuo A."/>
            <person name="Kohler A."/>
            <person name="Nagy L.G."/>
            <person name="Floudas D."/>
            <person name="Copeland A."/>
            <person name="Barry K.W."/>
            <person name="Cichocki N."/>
            <person name="Veneault-Fourrey C."/>
            <person name="LaButti K."/>
            <person name="Lindquist E.A."/>
            <person name="Lipzen A."/>
            <person name="Lundell T."/>
            <person name="Morin E."/>
            <person name="Murat C."/>
            <person name="Sun H."/>
            <person name="Tunlid A."/>
            <person name="Henrissat B."/>
            <person name="Grigoriev I.V."/>
            <person name="Hibbett D.S."/>
            <person name="Martin F."/>
            <person name="Nordberg H.P."/>
            <person name="Cantor M.N."/>
            <person name="Hua S.X."/>
        </authorList>
    </citation>
    <scope>NUCLEOTIDE SEQUENCE [LARGE SCALE GENOMIC DNA]</scope>
    <source>
        <strain evidence="1 2">LaAM-08-1</strain>
    </source>
</reference>
<organism evidence="1 2">
    <name type="scientific">Laccaria amethystina LaAM-08-1</name>
    <dbReference type="NCBI Taxonomy" id="1095629"/>
    <lineage>
        <taxon>Eukaryota</taxon>
        <taxon>Fungi</taxon>
        <taxon>Dikarya</taxon>
        <taxon>Basidiomycota</taxon>
        <taxon>Agaricomycotina</taxon>
        <taxon>Agaricomycetes</taxon>
        <taxon>Agaricomycetidae</taxon>
        <taxon>Agaricales</taxon>
        <taxon>Agaricineae</taxon>
        <taxon>Hydnangiaceae</taxon>
        <taxon>Laccaria</taxon>
    </lineage>
</organism>
<keyword evidence="2" id="KW-1185">Reference proteome</keyword>
<protein>
    <submittedName>
        <fullName evidence="1">Uncharacterized protein</fullName>
    </submittedName>
</protein>